<evidence type="ECO:0000313" key="2">
    <source>
        <dbReference type="EMBL" id="GFR18789.1"/>
    </source>
</evidence>
<evidence type="ECO:0000259" key="1">
    <source>
        <dbReference type="PROSITE" id="PS50191"/>
    </source>
</evidence>
<name>A0A8X6LSY4_TRICU</name>
<reference evidence="2" key="1">
    <citation type="submission" date="2020-07" db="EMBL/GenBank/DDBJ databases">
        <title>Multicomponent nature underlies the extraordinary mechanical properties of spider dragline silk.</title>
        <authorList>
            <person name="Kono N."/>
            <person name="Nakamura H."/>
            <person name="Mori M."/>
            <person name="Yoshida Y."/>
            <person name="Ohtoshi R."/>
            <person name="Malay A.D."/>
            <person name="Moran D.A.P."/>
            <person name="Tomita M."/>
            <person name="Numata K."/>
            <person name="Arakawa K."/>
        </authorList>
    </citation>
    <scope>NUCLEOTIDE SEQUENCE</scope>
</reference>
<gene>
    <name evidence="2" type="primary">TTPAL_3</name>
    <name evidence="2" type="ORF">TNCT_549131</name>
</gene>
<keyword evidence="3" id="KW-1185">Reference proteome</keyword>
<comment type="caution">
    <text evidence="2">The sequence shown here is derived from an EMBL/GenBank/DDBJ whole genome shotgun (WGS) entry which is preliminary data.</text>
</comment>
<evidence type="ECO:0000313" key="3">
    <source>
        <dbReference type="Proteomes" id="UP000887116"/>
    </source>
</evidence>
<dbReference type="InterPro" id="IPR036865">
    <property type="entry name" value="CRAL-TRIO_dom_sf"/>
</dbReference>
<accession>A0A8X6LSY4</accession>
<proteinExistence type="predicted"/>
<dbReference type="SMART" id="SM00516">
    <property type="entry name" value="SEC14"/>
    <property type="match status" value="1"/>
</dbReference>
<dbReference type="Pfam" id="PF00650">
    <property type="entry name" value="CRAL_TRIO"/>
    <property type="match status" value="1"/>
</dbReference>
<organism evidence="2 3">
    <name type="scientific">Trichonephila clavata</name>
    <name type="common">Joro spider</name>
    <name type="synonym">Nephila clavata</name>
    <dbReference type="NCBI Taxonomy" id="2740835"/>
    <lineage>
        <taxon>Eukaryota</taxon>
        <taxon>Metazoa</taxon>
        <taxon>Ecdysozoa</taxon>
        <taxon>Arthropoda</taxon>
        <taxon>Chelicerata</taxon>
        <taxon>Arachnida</taxon>
        <taxon>Araneae</taxon>
        <taxon>Araneomorphae</taxon>
        <taxon>Entelegynae</taxon>
        <taxon>Araneoidea</taxon>
        <taxon>Nephilidae</taxon>
        <taxon>Trichonephila</taxon>
    </lineage>
</organism>
<dbReference type="AlphaFoldDB" id="A0A8X6LSY4"/>
<dbReference type="Gene3D" id="1.10.8.20">
    <property type="entry name" value="N-terminal domain of phosphatidylinositol transfer protein sec14p"/>
    <property type="match status" value="1"/>
</dbReference>
<dbReference type="SUPFAM" id="SSF46938">
    <property type="entry name" value="CRAL/TRIO N-terminal domain"/>
    <property type="match status" value="1"/>
</dbReference>
<dbReference type="CDD" id="cd00170">
    <property type="entry name" value="SEC14"/>
    <property type="match status" value="1"/>
</dbReference>
<dbReference type="GO" id="GO:1902936">
    <property type="term" value="F:phosphatidylinositol bisphosphate binding"/>
    <property type="evidence" value="ECO:0007669"/>
    <property type="project" value="TreeGrafter"/>
</dbReference>
<dbReference type="Gene3D" id="1.20.5.1200">
    <property type="entry name" value="Alpha-tocopherol transfer"/>
    <property type="match status" value="1"/>
</dbReference>
<dbReference type="PRINTS" id="PR00180">
    <property type="entry name" value="CRETINALDHBP"/>
</dbReference>
<dbReference type="Gene3D" id="3.40.525.10">
    <property type="entry name" value="CRAL-TRIO lipid binding domain"/>
    <property type="match status" value="1"/>
</dbReference>
<dbReference type="Proteomes" id="UP000887116">
    <property type="component" value="Unassembled WGS sequence"/>
</dbReference>
<dbReference type="OrthoDB" id="6483593at2759"/>
<dbReference type="PANTHER" id="PTHR10174:SF208">
    <property type="entry name" value="CRAL-TRIO DOMAIN-CONTAINING PROTEIN DDB_G0278031"/>
    <property type="match status" value="1"/>
</dbReference>
<dbReference type="InterPro" id="IPR036273">
    <property type="entry name" value="CRAL/TRIO_N_dom_sf"/>
</dbReference>
<sequence>MPFENKELLPYVMDHLPPFYAERARIELNETPQRRASELLNIKQLAKDNGTLCEVNFTDDFLIQFLRYAKYDAKKAFSHLKNFIKFKRQYDFLMESVPESYFSKIPSSRFGTVLPSRCPDGCTIVYCNIGLWDPSELSFDDFRRLILMLFIQALCDPMTQINGFKIIYDFDGTSWKHLRFSTPKIVHFQYHFALECIPIRYKEIHLVNDSRTLSVFWALIKNFLSAKVKSRIFFHSNGEELLNYFPRSVLPAKYGGDLSDWFQEDVIKRMNKEYGACPLGGQNNYY</sequence>
<dbReference type="InterPro" id="IPR001251">
    <property type="entry name" value="CRAL-TRIO_dom"/>
</dbReference>
<dbReference type="SUPFAM" id="SSF52087">
    <property type="entry name" value="CRAL/TRIO domain"/>
    <property type="match status" value="1"/>
</dbReference>
<dbReference type="PROSITE" id="PS50191">
    <property type="entry name" value="CRAL_TRIO"/>
    <property type="match status" value="1"/>
</dbReference>
<protein>
    <submittedName>
        <fullName evidence="2">Alpha-tocopherol transfer protein-like</fullName>
    </submittedName>
</protein>
<feature type="domain" description="CRAL-TRIO" evidence="1">
    <location>
        <begin position="89"/>
        <end position="262"/>
    </location>
</feature>
<dbReference type="GO" id="GO:0016020">
    <property type="term" value="C:membrane"/>
    <property type="evidence" value="ECO:0007669"/>
    <property type="project" value="TreeGrafter"/>
</dbReference>
<dbReference type="PANTHER" id="PTHR10174">
    <property type="entry name" value="ALPHA-TOCOPHEROL TRANSFER PROTEIN-RELATED"/>
    <property type="match status" value="1"/>
</dbReference>
<dbReference type="EMBL" id="BMAO01017839">
    <property type="protein sequence ID" value="GFR18789.1"/>
    <property type="molecule type" value="Genomic_DNA"/>
</dbReference>